<protein>
    <submittedName>
        <fullName evidence="8">YcfA family protein</fullName>
    </submittedName>
</protein>
<dbReference type="GO" id="GO:0004519">
    <property type="term" value="F:endonuclease activity"/>
    <property type="evidence" value="ECO:0007669"/>
    <property type="project" value="UniProtKB-KW"/>
</dbReference>
<keyword evidence="4" id="KW-0255">Endonuclease</keyword>
<dbReference type="RefSeq" id="WP_012121370.1">
    <property type="nucleotide sequence ID" value="NC_009767.1"/>
</dbReference>
<evidence type="ECO:0000313" key="9">
    <source>
        <dbReference type="Proteomes" id="UP000000263"/>
    </source>
</evidence>
<dbReference type="Gene3D" id="3.30.920.30">
    <property type="entry name" value="Hypothetical protein"/>
    <property type="match status" value="1"/>
</dbReference>
<dbReference type="STRING" id="383372.Rcas_2884"/>
<dbReference type="AlphaFoldDB" id="A7NN14"/>
<dbReference type="OrthoDB" id="9811409at2"/>
<evidence type="ECO:0000256" key="4">
    <source>
        <dbReference type="ARBA" id="ARBA00022759"/>
    </source>
</evidence>
<dbReference type="KEGG" id="rca:Rcas_2884"/>
<name>A7NN14_ROSCS</name>
<reference evidence="8 9" key="1">
    <citation type="submission" date="2007-08" db="EMBL/GenBank/DDBJ databases">
        <title>Complete sequence of Roseiflexus castenholzii DSM 13941.</title>
        <authorList>
            <consortium name="US DOE Joint Genome Institute"/>
            <person name="Copeland A."/>
            <person name="Lucas S."/>
            <person name="Lapidus A."/>
            <person name="Barry K."/>
            <person name="Glavina del Rio T."/>
            <person name="Dalin E."/>
            <person name="Tice H."/>
            <person name="Pitluck S."/>
            <person name="Thompson L.S."/>
            <person name="Brettin T."/>
            <person name="Bruce D."/>
            <person name="Detter J.C."/>
            <person name="Han C."/>
            <person name="Tapia R."/>
            <person name="Schmutz J."/>
            <person name="Larimer F."/>
            <person name="Land M."/>
            <person name="Hauser L."/>
            <person name="Kyrpides N."/>
            <person name="Mikhailova N."/>
            <person name="Bryant D.A."/>
            <person name="Hanada S."/>
            <person name="Tsukatani Y."/>
            <person name="Richardson P."/>
        </authorList>
    </citation>
    <scope>NUCLEOTIDE SEQUENCE [LARGE SCALE GENOMIC DNA]</scope>
    <source>
        <strain evidence="9">DSM 13941 / HLO8</strain>
    </source>
</reference>
<evidence type="ECO:0000256" key="1">
    <source>
        <dbReference type="ARBA" id="ARBA00006620"/>
    </source>
</evidence>
<dbReference type="InterPro" id="IPR038570">
    <property type="entry name" value="HicA_sf"/>
</dbReference>
<dbReference type="eggNOG" id="COG1724">
    <property type="taxonomic scope" value="Bacteria"/>
</dbReference>
<keyword evidence="5" id="KW-0378">Hydrolase</keyword>
<dbReference type="EMBL" id="CP000804">
    <property type="protein sequence ID" value="ABU58946.1"/>
    <property type="molecule type" value="Genomic_DNA"/>
</dbReference>
<dbReference type="Proteomes" id="UP000000263">
    <property type="component" value="Chromosome"/>
</dbReference>
<dbReference type="HOGENOM" id="CLU_164851_4_3_0"/>
<evidence type="ECO:0000256" key="5">
    <source>
        <dbReference type="ARBA" id="ARBA00022801"/>
    </source>
</evidence>
<dbReference type="Pfam" id="PF07927">
    <property type="entry name" value="HicA_toxin"/>
    <property type="match status" value="1"/>
</dbReference>
<dbReference type="GO" id="GO:0003729">
    <property type="term" value="F:mRNA binding"/>
    <property type="evidence" value="ECO:0007669"/>
    <property type="project" value="InterPro"/>
</dbReference>
<keyword evidence="2" id="KW-1277">Toxin-antitoxin system</keyword>
<comment type="similarity">
    <text evidence="1">Belongs to the HicA mRNA interferase family.</text>
</comment>
<keyword evidence="7" id="KW-0346">Stress response</keyword>
<accession>A7NN14</accession>
<organism evidence="8 9">
    <name type="scientific">Roseiflexus castenholzii (strain DSM 13941 / HLO8)</name>
    <dbReference type="NCBI Taxonomy" id="383372"/>
    <lineage>
        <taxon>Bacteria</taxon>
        <taxon>Bacillati</taxon>
        <taxon>Chloroflexota</taxon>
        <taxon>Chloroflexia</taxon>
        <taxon>Chloroflexales</taxon>
        <taxon>Roseiflexineae</taxon>
        <taxon>Roseiflexaceae</taxon>
        <taxon>Roseiflexus</taxon>
    </lineage>
</organism>
<gene>
    <name evidence="8" type="ordered locus">Rcas_2884</name>
</gene>
<evidence type="ECO:0000256" key="3">
    <source>
        <dbReference type="ARBA" id="ARBA00022722"/>
    </source>
</evidence>
<dbReference type="SUPFAM" id="SSF54786">
    <property type="entry name" value="YcfA/nrd intein domain"/>
    <property type="match status" value="1"/>
</dbReference>
<evidence type="ECO:0000313" key="8">
    <source>
        <dbReference type="EMBL" id="ABU58946.1"/>
    </source>
</evidence>
<keyword evidence="9" id="KW-1185">Reference proteome</keyword>
<evidence type="ECO:0000256" key="6">
    <source>
        <dbReference type="ARBA" id="ARBA00022884"/>
    </source>
</evidence>
<sequence length="54" mass="6373">MCMWMLVHVRGSHHHYKHPNKPGRVTIPHPKKDLPVGTLKSIYRQAGWSWSEKE</sequence>
<dbReference type="InterPro" id="IPR012933">
    <property type="entry name" value="HicA_mRNA_interferase"/>
</dbReference>
<proteinExistence type="inferred from homology"/>
<keyword evidence="6" id="KW-0694">RNA-binding</keyword>
<keyword evidence="3" id="KW-0540">Nuclease</keyword>
<evidence type="ECO:0000256" key="7">
    <source>
        <dbReference type="ARBA" id="ARBA00023016"/>
    </source>
</evidence>
<evidence type="ECO:0000256" key="2">
    <source>
        <dbReference type="ARBA" id="ARBA00022649"/>
    </source>
</evidence>
<dbReference type="GO" id="GO:0016787">
    <property type="term" value="F:hydrolase activity"/>
    <property type="evidence" value="ECO:0007669"/>
    <property type="project" value="UniProtKB-KW"/>
</dbReference>